<feature type="signal peptide" evidence="2">
    <location>
        <begin position="1"/>
        <end position="16"/>
    </location>
</feature>
<dbReference type="GO" id="GO:0030246">
    <property type="term" value="F:carbohydrate binding"/>
    <property type="evidence" value="ECO:0007669"/>
    <property type="project" value="UniProtKB-KW"/>
</dbReference>
<dbReference type="OrthoDB" id="5900423at2759"/>
<feature type="domain" description="Galectin" evidence="3">
    <location>
        <begin position="168"/>
        <end position="311"/>
    </location>
</feature>
<evidence type="ECO:0000259" key="3">
    <source>
        <dbReference type="PROSITE" id="PS51304"/>
    </source>
</evidence>
<dbReference type="FunCoup" id="E3NL35">
    <property type="interactions" value="746"/>
</dbReference>
<dbReference type="Gene3D" id="2.60.120.200">
    <property type="match status" value="1"/>
</dbReference>
<dbReference type="Pfam" id="PF08277">
    <property type="entry name" value="PAN_3"/>
    <property type="match status" value="1"/>
</dbReference>
<reference evidence="4" key="1">
    <citation type="submission" date="2007-07" db="EMBL/GenBank/DDBJ databases">
        <title>PCAP assembly of the Caenorhabditis remanei genome.</title>
        <authorList>
            <consortium name="The Caenorhabditis remanei Sequencing Consortium"/>
            <person name="Wilson R.K."/>
        </authorList>
    </citation>
    <scope>NUCLEOTIDE SEQUENCE [LARGE SCALE GENOMIC DNA]</scope>
    <source>
        <strain evidence="4">PB4641</strain>
    </source>
</reference>
<dbReference type="InterPro" id="IPR001079">
    <property type="entry name" value="Galectin_CRD"/>
</dbReference>
<dbReference type="PANTHER" id="PTHR47629">
    <property type="entry name" value="C-TYPE LECTIN-RELATED"/>
    <property type="match status" value="1"/>
</dbReference>
<dbReference type="eggNOG" id="KOG3587">
    <property type="taxonomic scope" value="Eukaryota"/>
</dbReference>
<organism evidence="5">
    <name type="scientific">Caenorhabditis remanei</name>
    <name type="common">Caenorhabditis vulgaris</name>
    <dbReference type="NCBI Taxonomy" id="31234"/>
    <lineage>
        <taxon>Eukaryota</taxon>
        <taxon>Metazoa</taxon>
        <taxon>Ecdysozoa</taxon>
        <taxon>Nematoda</taxon>
        <taxon>Chromadorea</taxon>
        <taxon>Rhabditida</taxon>
        <taxon>Rhabditina</taxon>
        <taxon>Rhabditomorpha</taxon>
        <taxon>Rhabditoidea</taxon>
        <taxon>Rhabditidae</taxon>
        <taxon>Peloderinae</taxon>
        <taxon>Caenorhabditis</taxon>
    </lineage>
</organism>
<dbReference type="HOGENOM" id="CLU_055014_0_0_1"/>
<dbReference type="EMBL" id="DS268860">
    <property type="protein sequence ID" value="EFP04149.1"/>
    <property type="molecule type" value="Genomic_DNA"/>
</dbReference>
<evidence type="ECO:0000256" key="2">
    <source>
        <dbReference type="SAM" id="SignalP"/>
    </source>
</evidence>
<dbReference type="SMART" id="SM00605">
    <property type="entry name" value="CW"/>
    <property type="match status" value="1"/>
</dbReference>
<name>E3NL35_CAERE</name>
<evidence type="ECO:0000313" key="4">
    <source>
        <dbReference type="EMBL" id="EFP04149.1"/>
    </source>
</evidence>
<accession>E3NL35</accession>
<dbReference type="AlphaFoldDB" id="E3NL35"/>
<dbReference type="InParanoid" id="E3NL35"/>
<evidence type="ECO:0000313" key="5">
    <source>
        <dbReference type="Proteomes" id="UP000008281"/>
    </source>
</evidence>
<proteinExistence type="predicted"/>
<feature type="chain" id="PRO_5003178757" description="Galectin domain-containing protein" evidence="2">
    <location>
        <begin position="17"/>
        <end position="338"/>
    </location>
</feature>
<sequence length="338" mass="38366">MISLIFYFLIFQLSVSYVPEISANLKMVEVYGTPKESSGIFRMPTQENWLDCLYKCLATWNCVLVSQLPNGCEYFNTQEIQSVTRLTSSDGRVVAFKISLTDCPPVPQTPPLFGNVTSSLIITDGSDNYYKSEITETSDTWDFNYSIHKCLTDIPKDYTPLVNHGEPYWMDLASSFTPGETFFMTGKTPAYGYRFTISFYRQGTGGGENDYAMRIRISNGYGNKTNTEISTFFNQTTEIKRDENLANPYAPLQDFEIRVNSTDTVANIYMNSTLLQYTLDPQVPLTDMTQIVINLGGFAGLNVTLYYIGWTGDCWKMISNHVNKESQRNRHQGETVLE</sequence>
<dbReference type="PROSITE" id="PS51304">
    <property type="entry name" value="GALECTIN"/>
    <property type="match status" value="1"/>
</dbReference>
<dbReference type="Proteomes" id="UP000008281">
    <property type="component" value="Unassembled WGS sequence"/>
</dbReference>
<evidence type="ECO:0000256" key="1">
    <source>
        <dbReference type="ARBA" id="ARBA00022734"/>
    </source>
</evidence>
<keyword evidence="5" id="KW-1185">Reference proteome</keyword>
<keyword evidence="2" id="KW-0732">Signal</keyword>
<dbReference type="InterPro" id="IPR006583">
    <property type="entry name" value="PAN-3_domain"/>
</dbReference>
<protein>
    <recommendedName>
        <fullName evidence="3">Galectin domain-containing protein</fullName>
    </recommendedName>
</protein>
<gene>
    <name evidence="4" type="ORF">CRE_06189</name>
</gene>
<keyword evidence="1" id="KW-0430">Lectin</keyword>